<keyword evidence="1" id="KW-0812">Transmembrane</keyword>
<reference evidence="3" key="1">
    <citation type="journal article" date="2019" name="Int. J. Syst. Evol. Microbiol.">
        <title>The Global Catalogue of Microorganisms (GCM) 10K type strain sequencing project: providing services to taxonomists for standard genome sequencing and annotation.</title>
        <authorList>
            <consortium name="The Broad Institute Genomics Platform"/>
            <consortium name="The Broad Institute Genome Sequencing Center for Infectious Disease"/>
            <person name="Wu L."/>
            <person name="Ma J."/>
        </authorList>
    </citation>
    <scope>NUCLEOTIDE SEQUENCE [LARGE SCALE GENOMIC DNA]</scope>
    <source>
        <strain evidence="3">JCM 17919</strain>
    </source>
</reference>
<evidence type="ECO:0000313" key="2">
    <source>
        <dbReference type="EMBL" id="GAA4341222.1"/>
    </source>
</evidence>
<organism evidence="2 3">
    <name type="scientific">Flaviaesturariibacter amylovorans</name>
    <dbReference type="NCBI Taxonomy" id="1084520"/>
    <lineage>
        <taxon>Bacteria</taxon>
        <taxon>Pseudomonadati</taxon>
        <taxon>Bacteroidota</taxon>
        <taxon>Chitinophagia</taxon>
        <taxon>Chitinophagales</taxon>
        <taxon>Chitinophagaceae</taxon>
        <taxon>Flaviaestuariibacter</taxon>
    </lineage>
</organism>
<dbReference type="PROSITE" id="PS51257">
    <property type="entry name" value="PROKAR_LIPOPROTEIN"/>
    <property type="match status" value="1"/>
</dbReference>
<accession>A0ABP8HMG2</accession>
<evidence type="ECO:0000313" key="3">
    <source>
        <dbReference type="Proteomes" id="UP001501725"/>
    </source>
</evidence>
<evidence type="ECO:0008006" key="4">
    <source>
        <dbReference type="Google" id="ProtNLM"/>
    </source>
</evidence>
<keyword evidence="1" id="KW-0472">Membrane</keyword>
<dbReference type="Proteomes" id="UP001501725">
    <property type="component" value="Unassembled WGS sequence"/>
</dbReference>
<gene>
    <name evidence="2" type="ORF">GCM10023184_39440</name>
</gene>
<protein>
    <recommendedName>
        <fullName evidence="4">DUF4349 domain-containing protein</fullName>
    </recommendedName>
</protein>
<keyword evidence="3" id="KW-1185">Reference proteome</keyword>
<dbReference type="EMBL" id="BAABGY010000015">
    <property type="protein sequence ID" value="GAA4341222.1"/>
    <property type="molecule type" value="Genomic_DNA"/>
</dbReference>
<keyword evidence="1" id="KW-1133">Transmembrane helix</keyword>
<feature type="transmembrane region" description="Helical" evidence="1">
    <location>
        <begin position="253"/>
        <end position="277"/>
    </location>
</feature>
<proteinExistence type="predicted"/>
<sequence>MRILLLAGALVATLSACNTNEGYAPEKIMSDSTGTGFGIPVDTAAATAGDPVKIVKTAGLRMKVTDVYAGTKDIAALVRGLSGTVSHQEIRTNEGAGKEWALGADSVQAVTVYHPGAELVVRVPSERLEEFVFAVSDRARFLHSSVLDIDDRSLAYLEAYLRQQNRQAYLEATPATVKGGGDGRRVAVADEAITQAIRQRQINTDVRWSTVRLSLWQDPVLRREVRANTDMDAYGPSFGARLRSGLADGWNGFLVLLIGLAHLWPFLLLAAGAWLIYRAQLARKASA</sequence>
<dbReference type="RefSeq" id="WP_345257616.1">
    <property type="nucleotide sequence ID" value="NZ_BAABGY010000015.1"/>
</dbReference>
<comment type="caution">
    <text evidence="2">The sequence shown here is derived from an EMBL/GenBank/DDBJ whole genome shotgun (WGS) entry which is preliminary data.</text>
</comment>
<name>A0ABP8HMG2_9BACT</name>
<evidence type="ECO:0000256" key="1">
    <source>
        <dbReference type="SAM" id="Phobius"/>
    </source>
</evidence>